<protein>
    <submittedName>
        <fullName evidence="2">Uncharacterized protein</fullName>
    </submittedName>
</protein>
<accession>A0A9I9EKZ4</accession>
<feature type="region of interest" description="Disordered" evidence="1">
    <location>
        <begin position="61"/>
        <end position="86"/>
    </location>
</feature>
<proteinExistence type="predicted"/>
<evidence type="ECO:0000256" key="1">
    <source>
        <dbReference type="SAM" id="MobiDB-lite"/>
    </source>
</evidence>
<evidence type="ECO:0000313" key="2">
    <source>
        <dbReference type="EnsemblPlants" id="MELO3C035170.2.1"/>
    </source>
</evidence>
<feature type="compositionally biased region" description="Polar residues" evidence="1">
    <location>
        <begin position="1"/>
        <end position="18"/>
    </location>
</feature>
<name>A0A9I9EKZ4_CUCME</name>
<dbReference type="EnsemblPlants" id="MELO3C035170.2.1">
    <property type="protein sequence ID" value="MELO3C035170.2.1"/>
    <property type="gene ID" value="MELO3C035170.2"/>
</dbReference>
<reference evidence="2" key="1">
    <citation type="submission" date="2023-03" db="UniProtKB">
        <authorList>
            <consortium name="EnsemblPlants"/>
        </authorList>
    </citation>
    <scope>IDENTIFICATION</scope>
</reference>
<organism evidence="2">
    <name type="scientific">Cucumis melo</name>
    <name type="common">Muskmelon</name>
    <dbReference type="NCBI Taxonomy" id="3656"/>
    <lineage>
        <taxon>Eukaryota</taxon>
        <taxon>Viridiplantae</taxon>
        <taxon>Streptophyta</taxon>
        <taxon>Embryophyta</taxon>
        <taxon>Tracheophyta</taxon>
        <taxon>Spermatophyta</taxon>
        <taxon>Magnoliopsida</taxon>
        <taxon>eudicotyledons</taxon>
        <taxon>Gunneridae</taxon>
        <taxon>Pentapetalae</taxon>
        <taxon>rosids</taxon>
        <taxon>fabids</taxon>
        <taxon>Cucurbitales</taxon>
        <taxon>Cucurbitaceae</taxon>
        <taxon>Benincaseae</taxon>
        <taxon>Cucumis</taxon>
    </lineage>
</organism>
<feature type="region of interest" description="Disordered" evidence="1">
    <location>
        <begin position="1"/>
        <end position="25"/>
    </location>
</feature>
<dbReference type="AlphaFoldDB" id="A0A9I9EKZ4"/>
<dbReference type="Gramene" id="MELO3C035170.2.1">
    <property type="protein sequence ID" value="MELO3C035170.2.1"/>
    <property type="gene ID" value="MELO3C035170.2"/>
</dbReference>
<sequence>MISSRRTTTRSMIINKSTRGGGSSKAFRKAALDFIPTKNQPLSVNKLRLHSLVVFSIVGRGSKRSNDGARGAWGDATSTHRLSRRR</sequence>